<dbReference type="RefSeq" id="WP_349056653.1">
    <property type="nucleotide sequence ID" value="NZ_JBBMEJ010000008.1"/>
</dbReference>
<comment type="caution">
    <text evidence="1">The sequence shown here is derived from an EMBL/GenBank/DDBJ whole genome shotgun (WGS) entry which is preliminary data.</text>
</comment>
<dbReference type="Proteomes" id="UP001473063">
    <property type="component" value="Unassembled WGS sequence"/>
</dbReference>
<evidence type="ECO:0000313" key="1">
    <source>
        <dbReference type="EMBL" id="MEQ2370950.1"/>
    </source>
</evidence>
<dbReference type="EMBL" id="JBBMEJ010000008">
    <property type="protein sequence ID" value="MEQ2370950.1"/>
    <property type="molecule type" value="Genomic_DNA"/>
</dbReference>
<accession>A0ABV1BEA5</accession>
<organism evidence="1 2">
    <name type="scientific">Blautia aquisgranensis</name>
    <dbReference type="NCBI Taxonomy" id="3133153"/>
    <lineage>
        <taxon>Bacteria</taxon>
        <taxon>Bacillati</taxon>
        <taxon>Bacillota</taxon>
        <taxon>Clostridia</taxon>
        <taxon>Lachnospirales</taxon>
        <taxon>Lachnospiraceae</taxon>
        <taxon>Blautia</taxon>
    </lineage>
</organism>
<gene>
    <name evidence="1" type="ORF">WMO28_08325</name>
</gene>
<protein>
    <submittedName>
        <fullName evidence="1">Uncharacterized protein</fullName>
    </submittedName>
</protein>
<reference evidence="1 2" key="1">
    <citation type="submission" date="2024-03" db="EMBL/GenBank/DDBJ databases">
        <title>Human intestinal bacterial collection.</title>
        <authorList>
            <person name="Pauvert C."/>
            <person name="Hitch T.C.A."/>
            <person name="Clavel T."/>
        </authorList>
    </citation>
    <scope>NUCLEOTIDE SEQUENCE [LARGE SCALE GENOMIC DNA]</scope>
    <source>
        <strain evidence="1 2">CLA-JM-H16</strain>
    </source>
</reference>
<name>A0ABV1BEA5_9FIRM</name>
<keyword evidence="2" id="KW-1185">Reference proteome</keyword>
<evidence type="ECO:0000313" key="2">
    <source>
        <dbReference type="Proteomes" id="UP001473063"/>
    </source>
</evidence>
<sequence>MNAANTLKKLGIEHTFNYIYKDPDKNMSKLMDWADKFSKGGFPSQRKTIREAIENPEHPYYSYIRKIFTDVDPNVAKTLAVNFFINATLVGWPKEKSSVSTCTSIPVANRLYEKKT</sequence>
<proteinExistence type="predicted"/>